<protein>
    <submittedName>
        <fullName evidence="3">CubicO group peptidase (Beta-lactamase class C family)</fullName>
    </submittedName>
</protein>
<feature type="domain" description="Beta-lactamase-related" evidence="2">
    <location>
        <begin position="2"/>
        <end position="354"/>
    </location>
</feature>
<accession>A0A316DBZ8</accession>
<reference evidence="3 4" key="1">
    <citation type="submission" date="2018-05" db="EMBL/GenBank/DDBJ databases">
        <title>Genomic Encyclopedia of Type Strains, Phase IV (KMG-IV): sequencing the most valuable type-strain genomes for metagenomic binning, comparative biology and taxonomic classification.</title>
        <authorList>
            <person name="Goeker M."/>
        </authorList>
    </citation>
    <scope>NUCLEOTIDE SEQUENCE [LARGE SCALE GENOMIC DNA]</scope>
    <source>
        <strain evidence="3 4">DSM 18773</strain>
    </source>
</reference>
<evidence type="ECO:0000313" key="3">
    <source>
        <dbReference type="EMBL" id="PWK13753.1"/>
    </source>
</evidence>
<name>A0A316DBZ8_9BACL</name>
<keyword evidence="1" id="KW-0378">Hydrolase</keyword>
<dbReference type="AlphaFoldDB" id="A0A316DBZ8"/>
<dbReference type="PANTHER" id="PTHR43283">
    <property type="entry name" value="BETA-LACTAMASE-RELATED"/>
    <property type="match status" value="1"/>
</dbReference>
<dbReference type="GO" id="GO:0016787">
    <property type="term" value="F:hydrolase activity"/>
    <property type="evidence" value="ECO:0007669"/>
    <property type="project" value="UniProtKB-KW"/>
</dbReference>
<dbReference type="InterPro" id="IPR001466">
    <property type="entry name" value="Beta-lactam-related"/>
</dbReference>
<dbReference type="RefSeq" id="WP_170119353.1">
    <property type="nucleotide sequence ID" value="NZ_QGGL01000006.1"/>
</dbReference>
<dbReference type="InterPro" id="IPR012338">
    <property type="entry name" value="Beta-lactam/transpept-like"/>
</dbReference>
<dbReference type="PANTHER" id="PTHR43283:SF11">
    <property type="entry name" value="BETA-LACTAMASE-RELATED DOMAIN-CONTAINING PROTEIN"/>
    <property type="match status" value="1"/>
</dbReference>
<dbReference type="EMBL" id="QGGL01000006">
    <property type="protein sequence ID" value="PWK13753.1"/>
    <property type="molecule type" value="Genomic_DNA"/>
</dbReference>
<dbReference type="Proteomes" id="UP000245634">
    <property type="component" value="Unassembled WGS sequence"/>
</dbReference>
<sequence length="368" mass="40057">MRKTIGQGLERGVFPGVVACVSVQGEPVFYEAHGAAEVLPNERAMLLDTRFDLAQLTQVVATMPAVLRSVQLGKLSLVDPIVRYLPEFATGIDRYSKAQINAFHLLTHTSGLPTWRPMFLTARGIKAYLRQLADTPLETAPGTRAIQSDLGYLLLGFLLERVWDRPLQDICEKLVFQPLGMTSTSFAGEGLPADLCAATEIGNEWERKSCDQREAASFPWRGNTICGEAHDSNAFYGLDGVGGQAGLFSTAADLNQFAELWVRKGIVRRERFLDTTLVTLATSAHGEASGRSFGFGWELAGEACAIGSTVPSNSFGLSGGTGVSLWCDPLSKTTSVLLTNSIHPETSESRADDLARWREQFHVRAFQG</sequence>
<dbReference type="Pfam" id="PF00144">
    <property type="entry name" value="Beta-lactamase"/>
    <property type="match status" value="1"/>
</dbReference>
<comment type="caution">
    <text evidence="3">The sequence shown here is derived from an EMBL/GenBank/DDBJ whole genome shotgun (WGS) entry which is preliminary data.</text>
</comment>
<evidence type="ECO:0000259" key="2">
    <source>
        <dbReference type="Pfam" id="PF00144"/>
    </source>
</evidence>
<organism evidence="3 4">
    <name type="scientific">Tumebacillus permanentifrigoris</name>
    <dbReference type="NCBI Taxonomy" id="378543"/>
    <lineage>
        <taxon>Bacteria</taxon>
        <taxon>Bacillati</taxon>
        <taxon>Bacillota</taxon>
        <taxon>Bacilli</taxon>
        <taxon>Bacillales</taxon>
        <taxon>Alicyclobacillaceae</taxon>
        <taxon>Tumebacillus</taxon>
    </lineage>
</organism>
<dbReference type="Gene3D" id="3.40.710.10">
    <property type="entry name" value="DD-peptidase/beta-lactamase superfamily"/>
    <property type="match status" value="1"/>
</dbReference>
<dbReference type="InterPro" id="IPR050789">
    <property type="entry name" value="Diverse_Enzym_Activities"/>
</dbReference>
<evidence type="ECO:0000256" key="1">
    <source>
        <dbReference type="ARBA" id="ARBA00022801"/>
    </source>
</evidence>
<evidence type="ECO:0000313" key="4">
    <source>
        <dbReference type="Proteomes" id="UP000245634"/>
    </source>
</evidence>
<dbReference type="SUPFAM" id="SSF56601">
    <property type="entry name" value="beta-lactamase/transpeptidase-like"/>
    <property type="match status" value="1"/>
</dbReference>
<proteinExistence type="predicted"/>
<keyword evidence="4" id="KW-1185">Reference proteome</keyword>
<gene>
    <name evidence="3" type="ORF">C7459_10631</name>
</gene>